<feature type="region of interest" description="Disordered" evidence="1">
    <location>
        <begin position="50"/>
        <end position="70"/>
    </location>
</feature>
<dbReference type="RefSeq" id="WP_143671182.1">
    <property type="nucleotide sequence ID" value="NZ_WHPN01000076.1"/>
</dbReference>
<comment type="caution">
    <text evidence="2">The sequence shown here is derived from an EMBL/GenBank/DDBJ whole genome shotgun (WGS) entry which is preliminary data.</text>
</comment>
<name>A0ABQ7FRD0_9ACTN</name>
<dbReference type="Proteomes" id="UP000621266">
    <property type="component" value="Unassembled WGS sequence"/>
</dbReference>
<dbReference type="EMBL" id="WHPN01000076">
    <property type="protein sequence ID" value="KAF4410436.1"/>
    <property type="molecule type" value="Genomic_DNA"/>
</dbReference>
<protein>
    <submittedName>
        <fullName evidence="2">Uncharacterized protein</fullName>
    </submittedName>
</protein>
<sequence>MATQPEGAPPLSADLEDGEHSAFVDAPQVSAGADRREVIAQLHEVRRSRRVTEDAGGARLVARGEAEPAG</sequence>
<proteinExistence type="predicted"/>
<feature type="region of interest" description="Disordered" evidence="1">
    <location>
        <begin position="1"/>
        <end position="20"/>
    </location>
</feature>
<evidence type="ECO:0000313" key="2">
    <source>
        <dbReference type="EMBL" id="KAF4410436.1"/>
    </source>
</evidence>
<accession>A0ABQ7FRD0</accession>
<keyword evidence="3" id="KW-1185">Reference proteome</keyword>
<reference evidence="2 3" key="1">
    <citation type="submission" date="2019-10" db="EMBL/GenBank/DDBJ databases">
        <title>Streptomyces tenebrisbrunneis sp.nov., an endogenous actinomycete isolated from of Lycium ruthenicum.</title>
        <authorList>
            <person name="Ma L."/>
        </authorList>
    </citation>
    <scope>NUCLEOTIDE SEQUENCE [LARGE SCALE GENOMIC DNA]</scope>
    <source>
        <strain evidence="2 3">TRM 66187</strain>
    </source>
</reference>
<evidence type="ECO:0000313" key="3">
    <source>
        <dbReference type="Proteomes" id="UP000621266"/>
    </source>
</evidence>
<evidence type="ECO:0000256" key="1">
    <source>
        <dbReference type="SAM" id="MobiDB-lite"/>
    </source>
</evidence>
<gene>
    <name evidence="2" type="ORF">GCU69_03805</name>
</gene>
<organism evidence="2 3">
    <name type="scientific">Streptomyces lycii</name>
    <dbReference type="NCBI Taxonomy" id="2654337"/>
    <lineage>
        <taxon>Bacteria</taxon>
        <taxon>Bacillati</taxon>
        <taxon>Actinomycetota</taxon>
        <taxon>Actinomycetes</taxon>
        <taxon>Kitasatosporales</taxon>
        <taxon>Streptomycetaceae</taxon>
        <taxon>Streptomyces</taxon>
    </lineage>
</organism>